<dbReference type="AlphaFoldDB" id="A0A2Z6Q4Z6"/>
<evidence type="ECO:0000313" key="1">
    <source>
        <dbReference type="EMBL" id="GBB84535.1"/>
    </source>
</evidence>
<accession>A0A2Z6Q4Z6</accession>
<keyword evidence="2" id="KW-1185">Reference proteome</keyword>
<protein>
    <submittedName>
        <fullName evidence="1">Uncharacterized protein</fullName>
    </submittedName>
</protein>
<dbReference type="EMBL" id="BEXD01000125">
    <property type="protein sequence ID" value="GBB84535.1"/>
    <property type="molecule type" value="Genomic_DNA"/>
</dbReference>
<name>A0A2Z6Q4Z6_9GLOM</name>
<sequence>MNGANEEILSQELNNQKFICIDNKLKDNSEDPPSRQFYQLTLSDDLCIGIDGKYDLNIDRAPVLSIVAKNKGGFATPIAFAVKNNIPCAQSNCDHLWYYEDLPNNSGFRRVTVCSSAHLWNPVAMIDKHRPTELGVDGLLRGTIICCNKEKIKKDIQNNWMCDEWCMQFIDAGRLPVNNEFFWTTNNFTERINRTIEATSSGKQTVLTFVERFRTVTTFNAQSRELPPKISQDMLGRLNLGRLYFLLGMVERSDHLGGCLNWYFYWEYRIQNRSDILFVSSLYLINAGALSTP</sequence>
<proteinExistence type="predicted"/>
<reference evidence="1 2" key="1">
    <citation type="submission" date="2017-11" db="EMBL/GenBank/DDBJ databases">
        <title>The genome of Rhizophagus clarus HR1 reveals common genetic basis of auxotrophy among arbuscular mycorrhizal fungi.</title>
        <authorList>
            <person name="Kobayashi Y."/>
        </authorList>
    </citation>
    <scope>NUCLEOTIDE SEQUENCE [LARGE SCALE GENOMIC DNA]</scope>
    <source>
        <strain evidence="1 2">HR1</strain>
    </source>
</reference>
<gene>
    <name evidence="1" type="ORF">RclHR1_01110020</name>
</gene>
<comment type="caution">
    <text evidence="1">The sequence shown here is derived from an EMBL/GenBank/DDBJ whole genome shotgun (WGS) entry which is preliminary data.</text>
</comment>
<organism evidence="1 2">
    <name type="scientific">Rhizophagus clarus</name>
    <dbReference type="NCBI Taxonomy" id="94130"/>
    <lineage>
        <taxon>Eukaryota</taxon>
        <taxon>Fungi</taxon>
        <taxon>Fungi incertae sedis</taxon>
        <taxon>Mucoromycota</taxon>
        <taxon>Glomeromycotina</taxon>
        <taxon>Glomeromycetes</taxon>
        <taxon>Glomerales</taxon>
        <taxon>Glomeraceae</taxon>
        <taxon>Rhizophagus</taxon>
    </lineage>
</organism>
<evidence type="ECO:0000313" key="2">
    <source>
        <dbReference type="Proteomes" id="UP000247702"/>
    </source>
</evidence>
<dbReference type="Proteomes" id="UP000247702">
    <property type="component" value="Unassembled WGS sequence"/>
</dbReference>